<dbReference type="Proteomes" id="UP000283895">
    <property type="component" value="Unassembled WGS sequence"/>
</dbReference>
<feature type="transmembrane region" description="Helical" evidence="2">
    <location>
        <begin position="176"/>
        <end position="200"/>
    </location>
</feature>
<sequence length="288" mass="31067">MARGQDSFALSISRDTASSRPRATKTSKYSREFNLPCPVQDDNMSTRERLLYTRGHAEHVVLANCRSPDGILSSEMASYTGSPQNTPDDIAIVDTSPDVADGEWAGTGDNGYGSFVCWETSLPDSYYDEALGTECSGVYDCNHEATPSVTPTSLATSTNSAASSHPPSRTGLSQGALIGLIIGCVTFFLLLLFASTLIFIRRLAVHKGHTGGLFSPFVPKPKLSPPPPPAVGYWGPDVSTLNDSDRFGTIEYLGPQSEQVYEVTGNCRYETTGDERLRPGRSTVSCYQ</sequence>
<organism evidence="3 4">
    <name type="scientific">Cytospora schulzeri</name>
    <dbReference type="NCBI Taxonomy" id="448051"/>
    <lineage>
        <taxon>Eukaryota</taxon>
        <taxon>Fungi</taxon>
        <taxon>Dikarya</taxon>
        <taxon>Ascomycota</taxon>
        <taxon>Pezizomycotina</taxon>
        <taxon>Sordariomycetes</taxon>
        <taxon>Sordariomycetidae</taxon>
        <taxon>Diaporthales</taxon>
        <taxon>Cytosporaceae</taxon>
        <taxon>Cytospora</taxon>
    </lineage>
</organism>
<evidence type="ECO:0000313" key="3">
    <source>
        <dbReference type="EMBL" id="ROW04863.1"/>
    </source>
</evidence>
<feature type="compositionally biased region" description="Low complexity" evidence="1">
    <location>
        <begin position="150"/>
        <end position="168"/>
    </location>
</feature>
<dbReference type="OrthoDB" id="5213764at2759"/>
<name>A0A423WN73_9PEZI</name>
<keyword evidence="4" id="KW-1185">Reference proteome</keyword>
<feature type="compositionally biased region" description="Polar residues" evidence="1">
    <location>
        <begin position="8"/>
        <end position="27"/>
    </location>
</feature>
<comment type="caution">
    <text evidence="3">The sequence shown here is derived from an EMBL/GenBank/DDBJ whole genome shotgun (WGS) entry which is preliminary data.</text>
</comment>
<keyword evidence="2" id="KW-0812">Transmembrane</keyword>
<reference evidence="3 4" key="1">
    <citation type="submission" date="2015-09" db="EMBL/GenBank/DDBJ databases">
        <title>Host preference determinants of Valsa canker pathogens revealed by comparative genomics.</title>
        <authorList>
            <person name="Yin Z."/>
            <person name="Huang L."/>
        </authorList>
    </citation>
    <scope>NUCLEOTIDE SEQUENCE [LARGE SCALE GENOMIC DNA]</scope>
    <source>
        <strain evidence="3 4">03-1</strain>
    </source>
</reference>
<protein>
    <submittedName>
        <fullName evidence="3">Uncharacterized protein</fullName>
    </submittedName>
</protein>
<evidence type="ECO:0000256" key="1">
    <source>
        <dbReference type="SAM" id="MobiDB-lite"/>
    </source>
</evidence>
<gene>
    <name evidence="3" type="ORF">VMCG_04886</name>
</gene>
<dbReference type="AlphaFoldDB" id="A0A423WN73"/>
<evidence type="ECO:0000313" key="4">
    <source>
        <dbReference type="Proteomes" id="UP000283895"/>
    </source>
</evidence>
<evidence type="ECO:0000256" key="2">
    <source>
        <dbReference type="SAM" id="Phobius"/>
    </source>
</evidence>
<keyword evidence="2" id="KW-0472">Membrane</keyword>
<feature type="region of interest" description="Disordered" evidence="1">
    <location>
        <begin position="149"/>
        <end position="169"/>
    </location>
</feature>
<feature type="region of interest" description="Disordered" evidence="1">
    <location>
        <begin position="1"/>
        <end position="31"/>
    </location>
</feature>
<accession>A0A423WN73</accession>
<keyword evidence="2" id="KW-1133">Transmembrane helix</keyword>
<dbReference type="STRING" id="356882.A0A423WN73"/>
<dbReference type="EMBL" id="LKEA01000013">
    <property type="protein sequence ID" value="ROW04863.1"/>
    <property type="molecule type" value="Genomic_DNA"/>
</dbReference>
<proteinExistence type="predicted"/>